<dbReference type="SUPFAM" id="SSF46785">
    <property type="entry name" value="Winged helix' DNA-binding domain"/>
    <property type="match status" value="1"/>
</dbReference>
<comment type="caution">
    <text evidence="4">The sequence shown here is derived from an EMBL/GenBank/DDBJ whole genome shotgun (WGS) entry which is preliminary data.</text>
</comment>
<dbReference type="GO" id="GO:0006355">
    <property type="term" value="P:regulation of DNA-templated transcription"/>
    <property type="evidence" value="ECO:0007669"/>
    <property type="project" value="InterPro"/>
</dbReference>
<feature type="domain" description="HTH iclR-type" evidence="3">
    <location>
        <begin position="11"/>
        <end position="56"/>
    </location>
</feature>
<dbReference type="Pfam" id="PF00480">
    <property type="entry name" value="ROK"/>
    <property type="match status" value="1"/>
</dbReference>
<keyword evidence="4" id="KW-0808">Transferase</keyword>
<gene>
    <name evidence="4" type="primary">glcK_1</name>
    <name evidence="4" type="ORF">HALOF300_00945</name>
</gene>
<dbReference type="InterPro" id="IPR000600">
    <property type="entry name" value="ROK"/>
</dbReference>
<dbReference type="PANTHER" id="PTHR18964">
    <property type="entry name" value="ROK (REPRESSOR, ORF, KINASE) FAMILY"/>
    <property type="match status" value="1"/>
</dbReference>
<dbReference type="EC" id="2.7.1.2" evidence="4"/>
<comment type="similarity">
    <text evidence="1">Belongs to the ROK (NagC/XylR) family.</text>
</comment>
<organism evidence="4 5">
    <name type="scientific">Occultella aeris</name>
    <dbReference type="NCBI Taxonomy" id="2761496"/>
    <lineage>
        <taxon>Bacteria</taxon>
        <taxon>Bacillati</taxon>
        <taxon>Actinomycetota</taxon>
        <taxon>Actinomycetes</taxon>
        <taxon>Micrococcales</taxon>
        <taxon>Ruaniaceae</taxon>
        <taxon>Occultella</taxon>
    </lineage>
</organism>
<accession>A0A7M4DFQ4</accession>
<reference evidence="4 5" key="1">
    <citation type="submission" date="2019-11" db="EMBL/GenBank/DDBJ databases">
        <authorList>
            <person name="Criscuolo A."/>
        </authorList>
    </citation>
    <scope>NUCLEOTIDE SEQUENCE [LARGE SCALE GENOMIC DNA]</scope>
    <source>
        <strain evidence="4">CIP111667</strain>
    </source>
</reference>
<dbReference type="GO" id="GO:0004340">
    <property type="term" value="F:glucokinase activity"/>
    <property type="evidence" value="ECO:0007669"/>
    <property type="project" value="UniProtKB-EC"/>
</dbReference>
<protein>
    <submittedName>
        <fullName evidence="4">Glucokinase</fullName>
        <ecNumber evidence="4">2.7.1.2</ecNumber>
    </submittedName>
</protein>
<dbReference type="InterPro" id="IPR005471">
    <property type="entry name" value="Tscrpt_reg_IclR_N"/>
</dbReference>
<keyword evidence="5" id="KW-1185">Reference proteome</keyword>
<evidence type="ECO:0000256" key="2">
    <source>
        <dbReference type="SAM" id="MobiDB-lite"/>
    </source>
</evidence>
<keyword evidence="4" id="KW-0418">Kinase</keyword>
<feature type="region of interest" description="Disordered" evidence="2">
    <location>
        <begin position="53"/>
        <end position="76"/>
    </location>
</feature>
<dbReference type="InterPro" id="IPR036388">
    <property type="entry name" value="WH-like_DNA-bd_sf"/>
</dbReference>
<dbReference type="SUPFAM" id="SSF53067">
    <property type="entry name" value="Actin-like ATPase domain"/>
    <property type="match status" value="1"/>
</dbReference>
<dbReference type="Proteomes" id="UP000419743">
    <property type="component" value="Unassembled WGS sequence"/>
</dbReference>
<evidence type="ECO:0000259" key="3">
    <source>
        <dbReference type="Pfam" id="PF09339"/>
    </source>
</evidence>
<evidence type="ECO:0000313" key="4">
    <source>
        <dbReference type="EMBL" id="VZO35747.1"/>
    </source>
</evidence>
<name>A0A7M4DFQ4_9MICO</name>
<dbReference type="AlphaFoldDB" id="A0A7M4DFQ4"/>
<proteinExistence type="inferred from homology"/>
<dbReference type="Gene3D" id="1.10.10.10">
    <property type="entry name" value="Winged helix-like DNA-binding domain superfamily/Winged helix DNA-binding domain"/>
    <property type="match status" value="1"/>
</dbReference>
<dbReference type="InterPro" id="IPR036390">
    <property type="entry name" value="WH_DNA-bd_sf"/>
</dbReference>
<dbReference type="EMBL" id="CACRYJ010000016">
    <property type="protein sequence ID" value="VZO35747.1"/>
    <property type="molecule type" value="Genomic_DNA"/>
</dbReference>
<dbReference type="GO" id="GO:0003677">
    <property type="term" value="F:DNA binding"/>
    <property type="evidence" value="ECO:0007669"/>
    <property type="project" value="InterPro"/>
</dbReference>
<dbReference type="PANTHER" id="PTHR18964:SF149">
    <property type="entry name" value="BIFUNCTIONAL UDP-N-ACETYLGLUCOSAMINE 2-EPIMERASE_N-ACETYLMANNOSAMINE KINASE"/>
    <property type="match status" value="1"/>
</dbReference>
<evidence type="ECO:0000256" key="1">
    <source>
        <dbReference type="ARBA" id="ARBA00006479"/>
    </source>
</evidence>
<dbReference type="CDD" id="cd23763">
    <property type="entry name" value="ASKHA_ATPase_ROK"/>
    <property type="match status" value="1"/>
</dbReference>
<sequence>MSQDLQRRANTSAVLRVLATGGPASVTELRGTAGLSRPTLEVILAELVATGMIRQQEPGETDGNTERARSAGRPARSYTIDPDAAFVAGVDVGRHEILVMIADICGTIRVTHRAAVPSGTDGAELLDLVQRAIQEATDDLGIRVDQLRSLAVGVPGVVDREGRLTRSVVVPRWSSTDIRAQLAEWSGVEVELVNDANLAALAEQWRGSARNHRDVLYLLAGWRARASIMIDGEIVTGRHGEAGEIGSVPELFFDTPGVLLGDPSASSTQVAAVFAKAGAGEVDSQIRVDRYCAELARTIRFMTAVLDPEVVVIGGGLAGGGEQVIEGLRTHLASDADPRGWRTPLTLSALTDSAVALGGVRRAQLTAAAADPWVDAVITAQTPDPREKECS</sequence>
<dbReference type="Pfam" id="PF09339">
    <property type="entry name" value="HTH_IclR"/>
    <property type="match status" value="1"/>
</dbReference>
<dbReference type="RefSeq" id="WP_156739755.1">
    <property type="nucleotide sequence ID" value="NZ_CACRYJ010000016.1"/>
</dbReference>
<dbReference type="Gene3D" id="3.30.420.40">
    <property type="match status" value="4"/>
</dbReference>
<dbReference type="InterPro" id="IPR043129">
    <property type="entry name" value="ATPase_NBD"/>
</dbReference>
<evidence type="ECO:0000313" key="5">
    <source>
        <dbReference type="Proteomes" id="UP000419743"/>
    </source>
</evidence>